<keyword evidence="2" id="KW-1185">Reference proteome</keyword>
<dbReference type="Proteomes" id="UP000273828">
    <property type="component" value="Unassembled WGS sequence"/>
</dbReference>
<keyword evidence="1" id="KW-0966">Cell projection</keyword>
<name>A0A3N6LMK6_9EURY</name>
<evidence type="ECO:0000313" key="1">
    <source>
        <dbReference type="EMBL" id="RQG86775.1"/>
    </source>
</evidence>
<dbReference type="AlphaFoldDB" id="A0A3N6LMK6"/>
<proteinExistence type="predicted"/>
<sequence length="76" mass="8897">METDFDVHDHRHRMKLLRDDGATAAYDNRTQLQCPVCSNPFDRLLLIKTETISFPKNDGIPFCLVHRDDDIALFRH</sequence>
<comment type="caution">
    <text evidence="1">The sequence shown here is derived from an EMBL/GenBank/DDBJ whole genome shotgun (WGS) entry which is preliminary data.</text>
</comment>
<evidence type="ECO:0000313" key="2">
    <source>
        <dbReference type="Proteomes" id="UP000273828"/>
    </source>
</evidence>
<dbReference type="InterPro" id="IPR055809">
    <property type="entry name" value="DUF7385"/>
</dbReference>
<dbReference type="Pfam" id="PF24110">
    <property type="entry name" value="DUF7385"/>
    <property type="match status" value="1"/>
</dbReference>
<organism evidence="1 2">
    <name type="scientific">Natrarchaeobius halalkaliphilus</name>
    <dbReference type="NCBI Taxonomy" id="1679091"/>
    <lineage>
        <taxon>Archaea</taxon>
        <taxon>Methanobacteriati</taxon>
        <taxon>Methanobacteriota</taxon>
        <taxon>Stenosarchaea group</taxon>
        <taxon>Halobacteria</taxon>
        <taxon>Halobacteriales</taxon>
        <taxon>Natrialbaceae</taxon>
        <taxon>Natrarchaeobius</taxon>
    </lineage>
</organism>
<reference evidence="1 2" key="1">
    <citation type="submission" date="2018-10" db="EMBL/GenBank/DDBJ databases">
        <title>Natrarchaeobius chitinivorans gen. nov., sp. nov., and Natrarchaeobius haloalkaliphilus sp. nov., alkaliphilic, chitin-utilizing haloarchaea from hypersaline alkaline lakes.</title>
        <authorList>
            <person name="Sorokin D.Y."/>
            <person name="Elcheninov A.G."/>
            <person name="Kostrikina N.A."/>
            <person name="Bale N.J."/>
            <person name="Sinninghe Damste J.S."/>
            <person name="Khijniak T.V."/>
            <person name="Kublanov I.V."/>
            <person name="Toshchakov S.V."/>
        </authorList>
    </citation>
    <scope>NUCLEOTIDE SEQUENCE [LARGE SCALE GENOMIC DNA]</scope>
    <source>
        <strain evidence="1 2">AArcht-Sl</strain>
    </source>
</reference>
<keyword evidence="1" id="KW-0282">Flagellum</keyword>
<dbReference type="EMBL" id="REFY01000007">
    <property type="protein sequence ID" value="RQG86775.1"/>
    <property type="molecule type" value="Genomic_DNA"/>
</dbReference>
<gene>
    <name evidence="1" type="ORF">EA462_16710</name>
</gene>
<accession>A0A3N6LMK6</accession>
<keyword evidence="1" id="KW-0969">Cilium</keyword>
<protein>
    <submittedName>
        <fullName evidence="1">Flagella cluster protein</fullName>
    </submittedName>
</protein>